<keyword evidence="1" id="KW-0812">Transmembrane</keyword>
<evidence type="ECO:0000256" key="1">
    <source>
        <dbReference type="SAM" id="Phobius"/>
    </source>
</evidence>
<feature type="transmembrane region" description="Helical" evidence="1">
    <location>
        <begin position="55"/>
        <end position="77"/>
    </location>
</feature>
<protein>
    <submittedName>
        <fullName evidence="3">Uncharacterized protein</fullName>
    </submittedName>
</protein>
<organism evidence="3 4">
    <name type="scientific">Fasciola gigantica</name>
    <name type="common">Giant liver fluke</name>
    <dbReference type="NCBI Taxonomy" id="46835"/>
    <lineage>
        <taxon>Eukaryota</taxon>
        <taxon>Metazoa</taxon>
        <taxon>Spiralia</taxon>
        <taxon>Lophotrochozoa</taxon>
        <taxon>Platyhelminthes</taxon>
        <taxon>Trematoda</taxon>
        <taxon>Digenea</taxon>
        <taxon>Plagiorchiida</taxon>
        <taxon>Echinostomata</taxon>
        <taxon>Echinostomatoidea</taxon>
        <taxon>Fasciolidae</taxon>
        <taxon>Fasciola</taxon>
    </lineage>
</organism>
<gene>
    <name evidence="3" type="ORF">FGIG_08922</name>
</gene>
<evidence type="ECO:0000313" key="4">
    <source>
        <dbReference type="Proteomes" id="UP000316759"/>
    </source>
</evidence>
<keyword evidence="4" id="KW-1185">Reference proteome</keyword>
<keyword evidence="1" id="KW-0472">Membrane</keyword>
<accession>A0A504YMD4</accession>
<sequence length="89" mass="9566">MWTIQTSCLFSWMVFVVVAVGGFGSGRSSRSEVGSSWSYQGLKACSGIAWLPGGLSRLTSVLLVTSVVVLTFGGILSKLRRSKKYIKST</sequence>
<dbReference type="AlphaFoldDB" id="A0A504YMD4"/>
<comment type="caution">
    <text evidence="3">The sequence shown here is derived from an EMBL/GenBank/DDBJ whole genome shotgun (WGS) entry which is preliminary data.</text>
</comment>
<feature type="signal peptide" evidence="2">
    <location>
        <begin position="1"/>
        <end position="19"/>
    </location>
</feature>
<reference evidence="3 4" key="1">
    <citation type="submission" date="2019-04" db="EMBL/GenBank/DDBJ databases">
        <title>Annotation for the trematode Fasciola gigantica.</title>
        <authorList>
            <person name="Choi Y.-J."/>
        </authorList>
    </citation>
    <scope>NUCLEOTIDE SEQUENCE [LARGE SCALE GENOMIC DNA]</scope>
    <source>
        <strain evidence="3">Uganda_cow_1</strain>
    </source>
</reference>
<keyword evidence="1" id="KW-1133">Transmembrane helix</keyword>
<dbReference type="EMBL" id="SUNJ01011000">
    <property type="protein sequence ID" value="TPP59208.1"/>
    <property type="molecule type" value="Genomic_DNA"/>
</dbReference>
<feature type="chain" id="PRO_5021295061" evidence="2">
    <location>
        <begin position="20"/>
        <end position="89"/>
    </location>
</feature>
<keyword evidence="2" id="KW-0732">Signal</keyword>
<proteinExistence type="predicted"/>
<dbReference type="Proteomes" id="UP000316759">
    <property type="component" value="Unassembled WGS sequence"/>
</dbReference>
<evidence type="ECO:0000313" key="3">
    <source>
        <dbReference type="EMBL" id="TPP59208.1"/>
    </source>
</evidence>
<name>A0A504YMD4_FASGI</name>
<evidence type="ECO:0000256" key="2">
    <source>
        <dbReference type="SAM" id="SignalP"/>
    </source>
</evidence>